<dbReference type="PANTHER" id="PTHR30492">
    <property type="entry name" value="METHYLGLYOXAL SYNTHASE"/>
    <property type="match status" value="1"/>
</dbReference>
<feature type="domain" description="DAGKc" evidence="1">
    <location>
        <begin position="1"/>
        <end position="131"/>
    </location>
</feature>
<proteinExistence type="predicted"/>
<dbReference type="InterPro" id="IPR016064">
    <property type="entry name" value="NAD/diacylglycerol_kinase_sf"/>
</dbReference>
<dbReference type="SMART" id="SM00046">
    <property type="entry name" value="DAGKc"/>
    <property type="match status" value="1"/>
</dbReference>
<keyword evidence="2" id="KW-0418">Kinase</keyword>
<dbReference type="GO" id="GO:0008929">
    <property type="term" value="F:methylglyoxal synthase activity"/>
    <property type="evidence" value="ECO:0007669"/>
    <property type="project" value="InterPro"/>
</dbReference>
<protein>
    <submittedName>
        <fullName evidence="2">Possible diacylglycerol kinase</fullName>
    </submittedName>
</protein>
<dbReference type="EMBL" id="LC066397">
    <property type="protein sequence ID" value="BAT31305.1"/>
    <property type="molecule type" value="Genomic_DNA"/>
</dbReference>
<dbReference type="RefSeq" id="WP_007065851.1">
    <property type="nucleotide sequence ID" value="NZ_BBWO01000005.1"/>
</dbReference>
<accession>A0A0N7KZ21</accession>
<dbReference type="InterPro" id="IPR001206">
    <property type="entry name" value="Diacylglycerol_kinase_cat_dom"/>
</dbReference>
<organism evidence="2">
    <name type="scientific">Fulvimarina pelagi</name>
    <dbReference type="NCBI Taxonomy" id="217511"/>
    <lineage>
        <taxon>Bacteria</taxon>
        <taxon>Pseudomonadati</taxon>
        <taxon>Pseudomonadota</taxon>
        <taxon>Alphaproteobacteria</taxon>
        <taxon>Hyphomicrobiales</taxon>
        <taxon>Aurantimonadaceae</taxon>
        <taxon>Fulvimarina</taxon>
    </lineage>
</organism>
<dbReference type="InterPro" id="IPR017438">
    <property type="entry name" value="ATP-NAD_kinase_N"/>
</dbReference>
<dbReference type="PROSITE" id="PS50146">
    <property type="entry name" value="DAGK"/>
    <property type="match status" value="1"/>
</dbReference>
<dbReference type="GO" id="GO:0019242">
    <property type="term" value="P:methylglyoxal biosynthetic process"/>
    <property type="evidence" value="ECO:0007669"/>
    <property type="project" value="InterPro"/>
</dbReference>
<dbReference type="OrthoDB" id="9815110at2"/>
<dbReference type="AlphaFoldDB" id="A0A0N7KZ21"/>
<dbReference type="Pfam" id="PF00781">
    <property type="entry name" value="DAGK_cat"/>
    <property type="match status" value="1"/>
</dbReference>
<dbReference type="GO" id="GO:0016301">
    <property type="term" value="F:kinase activity"/>
    <property type="evidence" value="ECO:0007669"/>
    <property type="project" value="UniProtKB-KW"/>
</dbReference>
<dbReference type="GO" id="GO:0005829">
    <property type="term" value="C:cytosol"/>
    <property type="evidence" value="ECO:0007669"/>
    <property type="project" value="TreeGrafter"/>
</dbReference>
<reference evidence="2" key="1">
    <citation type="journal article" date="2015" name="Proc. Natl. Acad. Sci. U.S.A.">
        <title>Bacterial clade with the ribosomal RNA operon on a small plasmid rather than the chromosome.</title>
        <authorList>
            <person name="Anda M."/>
            <person name="Ohtsubo Y."/>
            <person name="Okubo T."/>
            <person name="Sugawara M."/>
            <person name="Nagata Y."/>
            <person name="Tsuda M."/>
            <person name="Minamisawa K."/>
            <person name="Mitsui H."/>
        </authorList>
    </citation>
    <scope>NUCLEOTIDE SEQUENCE</scope>
    <source>
        <strain evidence="2">DSM 15513</strain>
    </source>
</reference>
<dbReference type="Gene3D" id="2.60.200.40">
    <property type="match status" value="1"/>
</dbReference>
<dbReference type="PANTHER" id="PTHR30492:SF0">
    <property type="entry name" value="METHYLGLYOXAL SYNTHASE"/>
    <property type="match status" value="1"/>
</dbReference>
<dbReference type="InterPro" id="IPR004363">
    <property type="entry name" value="Methylgl_synth"/>
</dbReference>
<dbReference type="Pfam" id="PF19279">
    <property type="entry name" value="YegS_C"/>
    <property type="match status" value="1"/>
</dbReference>
<sequence>MKILALLNEDGGTLKTTNLDWLSSLLKDEFTVEGHSVEIVRCSGDEVVEAIRHAVERPDTEVLLVGGGDGTVSAAAAKCAGTETALGILPAGTMNLFARTLQIPLDLEEAVGALASGHITPVDVGRVNGEVFVHQYAVGLHARMVRMRKKFSYGSRIGKLVATWRAGWVALRTLPQIRLEIELDGKVREIRSAAVAFSNNFYGAGHVPFADDPTEGYLGVYICKARSFRRISKLVLDIMMGAWRENQDLDAFKAKRVKLVYGGRHHHDRAVRDGELVRLEDETLIEIDPGALLVLAPSEASYRTANSL</sequence>
<dbReference type="InterPro" id="IPR045540">
    <property type="entry name" value="YegS/DAGK_C"/>
</dbReference>
<keyword evidence="2" id="KW-0808">Transferase</keyword>
<dbReference type="Gene3D" id="3.40.50.10330">
    <property type="entry name" value="Probable inorganic polyphosphate/atp-NAD kinase, domain 1"/>
    <property type="match status" value="1"/>
</dbReference>
<evidence type="ECO:0000313" key="2">
    <source>
        <dbReference type="EMBL" id="BAT31305.1"/>
    </source>
</evidence>
<name>A0A0N7KZ21_9HYPH</name>
<dbReference type="SUPFAM" id="SSF111331">
    <property type="entry name" value="NAD kinase/diacylglycerol kinase-like"/>
    <property type="match status" value="1"/>
</dbReference>
<evidence type="ECO:0000259" key="1">
    <source>
        <dbReference type="PROSITE" id="PS50146"/>
    </source>
</evidence>